<dbReference type="InterPro" id="IPR058669">
    <property type="entry name" value="TPR_IPO7/11-like"/>
</dbReference>
<dbReference type="GO" id="GO:0006606">
    <property type="term" value="P:protein import into nucleus"/>
    <property type="evidence" value="ECO:0007669"/>
    <property type="project" value="TreeGrafter"/>
</dbReference>
<evidence type="ECO:0000256" key="3">
    <source>
        <dbReference type="ARBA" id="ARBA00007991"/>
    </source>
</evidence>
<evidence type="ECO:0000256" key="7">
    <source>
        <dbReference type="ARBA" id="ARBA00023242"/>
    </source>
</evidence>
<dbReference type="OrthoDB" id="760868at2759"/>
<evidence type="ECO:0000256" key="2">
    <source>
        <dbReference type="ARBA" id="ARBA00004496"/>
    </source>
</evidence>
<feature type="region of interest" description="Disordered" evidence="8">
    <location>
        <begin position="929"/>
        <end position="962"/>
    </location>
</feature>
<dbReference type="PANTHER" id="PTHR10997">
    <property type="entry name" value="IMPORTIN-7, 8, 11"/>
    <property type="match status" value="1"/>
</dbReference>
<keyword evidence="6" id="KW-0653">Protein transport</keyword>
<evidence type="ECO:0000256" key="1">
    <source>
        <dbReference type="ARBA" id="ARBA00004123"/>
    </source>
</evidence>
<proteinExistence type="inferred from homology"/>
<dbReference type="Pfam" id="PF25758">
    <property type="entry name" value="TPR_IPO11"/>
    <property type="match status" value="1"/>
</dbReference>
<dbReference type="EMBL" id="CADEPI010000024">
    <property type="protein sequence ID" value="CAB3366286.1"/>
    <property type="molecule type" value="Genomic_DNA"/>
</dbReference>
<sequence length="1054" mass="120137">MDNKKIVDILRGTIDSNFRKEAEEQLNQIHKIIGFAPALLQAIMANDVDMAVRQAGAIYFKNMISQFWADKETEPGDAPAFNIHEQDRAMIRDLIVDAVVVAPEKIRVQLAVCVNTIIRHDFPERWPQVVDKISLCLLNPDRTGWFGALICMYQLVKNFEYSNKDKRTPLYEAMNLLFPQLYQLACSIWHEETVDSVYIQKQILKIFYSFTQYSLPLELITNQFFQQWMDLVRVMIEKEVPAAIDSLSNEDKAASVWWKSKKWALYILQRIFERYGSPGFVSKEYKDFAEWYLKNFSLAILETLLKLLDKQRRKIFVAPKVLCQSFKYIEQAIKHAFTWKILKQHMLIVVREIILPVLCHSREDEELWQTDPIEYVHTKYDSIDDFMDPVTAAQGLLFTMCKKRKAILPKCMSFVVEILNPQNNATPSVRDGALNMVGTLAELLIKKKEYSDQICGMLRQYVFPELKAPEGHLRARACSVLKSFTEIDMQQGEILKETVFYLIECLVKEKDLPVKVQAVVALEAVACSQEGVTPFIEPQIRNIVLEMLNIIRETESDEVATSLQKLVCAYTDLLAPIAVDITKHVAGTLIQVLDTDGGSDEKAMIAMGLLHTIETMLNAMEDVPGLTTLLEPVVLQVVAYIFENSVMEFYEETLLLVFELTKKTISNELWQVLGLLYTVFGRDGFDYFTDMMPALHNYVTVDTPTFLASQDRILVMCNMARDILNGDPGEDPECHAAKLLEVIILQCKGNIDQYIPPIVELVLMRLTKEVKSSELRAMCLQVVIAALYYNPELLFRILNEVKLPQAPNDSVTAHFINQWLADTDCFLGLHDRKLSVLGLCMIMQNPSRPFEVNQCAPKILPALLVLFDGLKRAYLAKSNESDTDSDSDDESINEDELESDEDDIDEDGAVYLESLEEKINKSAGDSSFNIQTSIMNDGDDGDDDDDEDWMNEDPTALEDFSTPLDAEDCNIDEFIIFKEVMAGLQEREPAWYHTLTGSLSIEQQKKVQDVFTFADQRKAAAESKRIEESGGYIFNQQTRARPLGHAQSKLDGLQ</sequence>
<keyword evidence="7" id="KW-0539">Nucleus</keyword>
<organism evidence="10 11">
    <name type="scientific">Cloeon dipterum</name>
    <dbReference type="NCBI Taxonomy" id="197152"/>
    <lineage>
        <taxon>Eukaryota</taxon>
        <taxon>Metazoa</taxon>
        <taxon>Ecdysozoa</taxon>
        <taxon>Arthropoda</taxon>
        <taxon>Hexapoda</taxon>
        <taxon>Insecta</taxon>
        <taxon>Pterygota</taxon>
        <taxon>Palaeoptera</taxon>
        <taxon>Ephemeroptera</taxon>
        <taxon>Pisciforma</taxon>
        <taxon>Baetidae</taxon>
        <taxon>Cloeon</taxon>
    </lineage>
</organism>
<dbReference type="SMART" id="SM00913">
    <property type="entry name" value="IBN_N"/>
    <property type="match status" value="1"/>
</dbReference>
<evidence type="ECO:0000256" key="6">
    <source>
        <dbReference type="ARBA" id="ARBA00022927"/>
    </source>
</evidence>
<comment type="subcellular location">
    <subcellularLocation>
        <location evidence="2">Cytoplasm</location>
    </subcellularLocation>
    <subcellularLocation>
        <location evidence="1">Nucleus</location>
    </subcellularLocation>
</comment>
<dbReference type="InterPro" id="IPR016024">
    <property type="entry name" value="ARM-type_fold"/>
</dbReference>
<dbReference type="FunFam" id="1.25.10.10:FF:000813">
    <property type="entry name" value="D-Importin 7/RanBP7"/>
    <property type="match status" value="1"/>
</dbReference>
<dbReference type="InterPro" id="IPR011989">
    <property type="entry name" value="ARM-like"/>
</dbReference>
<dbReference type="Pfam" id="PF08506">
    <property type="entry name" value="Cse1"/>
    <property type="match status" value="1"/>
</dbReference>
<dbReference type="AlphaFoldDB" id="A0A8S1CAE2"/>
<dbReference type="Gene3D" id="1.25.10.10">
    <property type="entry name" value="Leucine-rich Repeat Variant"/>
    <property type="match status" value="1"/>
</dbReference>
<evidence type="ECO:0000256" key="4">
    <source>
        <dbReference type="ARBA" id="ARBA00022448"/>
    </source>
</evidence>
<protein>
    <recommendedName>
        <fullName evidence="9">Importin N-terminal domain-containing protein</fullName>
    </recommendedName>
</protein>
<dbReference type="SUPFAM" id="SSF48371">
    <property type="entry name" value="ARM repeat"/>
    <property type="match status" value="1"/>
</dbReference>
<dbReference type="InterPro" id="IPR001494">
    <property type="entry name" value="Importin-beta_N"/>
</dbReference>
<evidence type="ECO:0000313" key="10">
    <source>
        <dbReference type="EMBL" id="CAB3366286.1"/>
    </source>
</evidence>
<keyword evidence="5" id="KW-0963">Cytoplasm</keyword>
<evidence type="ECO:0000256" key="5">
    <source>
        <dbReference type="ARBA" id="ARBA00022490"/>
    </source>
</evidence>
<feature type="compositionally biased region" description="Acidic residues" evidence="8">
    <location>
        <begin position="881"/>
        <end position="905"/>
    </location>
</feature>
<dbReference type="Pfam" id="PF03810">
    <property type="entry name" value="IBN_N"/>
    <property type="match status" value="1"/>
</dbReference>
<accession>A0A8S1CAE2</accession>
<dbReference type="Proteomes" id="UP000494165">
    <property type="component" value="Unassembled WGS sequence"/>
</dbReference>
<name>A0A8S1CAE2_9INSE</name>
<gene>
    <name evidence="10" type="ORF">CLODIP_2_CD01569</name>
</gene>
<comment type="caution">
    <text evidence="10">The sequence shown here is derived from an EMBL/GenBank/DDBJ whole genome shotgun (WGS) entry which is preliminary data.</text>
</comment>
<feature type="compositionally biased region" description="Acidic residues" evidence="8">
    <location>
        <begin position="937"/>
        <end position="951"/>
    </location>
</feature>
<reference evidence="10 11" key="1">
    <citation type="submission" date="2020-04" db="EMBL/GenBank/DDBJ databases">
        <authorList>
            <person name="Alioto T."/>
            <person name="Alioto T."/>
            <person name="Gomez Garrido J."/>
        </authorList>
    </citation>
    <scope>NUCLEOTIDE SEQUENCE [LARGE SCALE GENOMIC DNA]</scope>
</reference>
<evidence type="ECO:0000259" key="9">
    <source>
        <dbReference type="PROSITE" id="PS50166"/>
    </source>
</evidence>
<dbReference type="GO" id="GO:0005829">
    <property type="term" value="C:cytosol"/>
    <property type="evidence" value="ECO:0007669"/>
    <property type="project" value="TreeGrafter"/>
</dbReference>
<feature type="region of interest" description="Disordered" evidence="8">
    <location>
        <begin position="878"/>
        <end position="905"/>
    </location>
</feature>
<dbReference type="InterPro" id="IPR013713">
    <property type="entry name" value="XPO2_central"/>
</dbReference>
<evidence type="ECO:0000256" key="8">
    <source>
        <dbReference type="SAM" id="MobiDB-lite"/>
    </source>
</evidence>
<feature type="domain" description="Importin N-terminal" evidence="9">
    <location>
        <begin position="22"/>
        <end position="101"/>
    </location>
</feature>
<keyword evidence="4" id="KW-0813">Transport</keyword>
<dbReference type="GO" id="GO:0005635">
    <property type="term" value="C:nuclear envelope"/>
    <property type="evidence" value="ECO:0007669"/>
    <property type="project" value="TreeGrafter"/>
</dbReference>
<evidence type="ECO:0000313" key="11">
    <source>
        <dbReference type="Proteomes" id="UP000494165"/>
    </source>
</evidence>
<dbReference type="PROSITE" id="PS50166">
    <property type="entry name" value="IMPORTIN_B_NT"/>
    <property type="match status" value="1"/>
</dbReference>
<keyword evidence="11" id="KW-1185">Reference proteome</keyword>
<dbReference type="GO" id="GO:0031267">
    <property type="term" value="F:small GTPase binding"/>
    <property type="evidence" value="ECO:0007669"/>
    <property type="project" value="InterPro"/>
</dbReference>
<dbReference type="PANTHER" id="PTHR10997:SF18">
    <property type="entry name" value="D-IMPORTIN 7_RANBP7"/>
    <property type="match status" value="1"/>
</dbReference>
<comment type="similarity">
    <text evidence="3">Belongs to the importin beta family.</text>
</comment>